<organism evidence="3 4">
    <name type="scientific">Altererythrobacter epoxidivorans</name>
    <dbReference type="NCBI Taxonomy" id="361183"/>
    <lineage>
        <taxon>Bacteria</taxon>
        <taxon>Pseudomonadati</taxon>
        <taxon>Pseudomonadota</taxon>
        <taxon>Alphaproteobacteria</taxon>
        <taxon>Sphingomonadales</taxon>
        <taxon>Erythrobacteraceae</taxon>
        <taxon>Altererythrobacter</taxon>
    </lineage>
</organism>
<dbReference type="EMBL" id="CP012669">
    <property type="protein sequence ID" value="ALE17360.1"/>
    <property type="molecule type" value="Genomic_DNA"/>
</dbReference>
<dbReference type="GO" id="GO:0003700">
    <property type="term" value="F:DNA-binding transcription factor activity"/>
    <property type="evidence" value="ECO:0007669"/>
    <property type="project" value="TreeGrafter"/>
</dbReference>
<dbReference type="KEGG" id="aep:AMC99_02074"/>
<protein>
    <submittedName>
        <fullName evidence="3">Glycine cleavage system transcriptional activator</fullName>
    </submittedName>
</protein>
<dbReference type="Proteomes" id="UP000057938">
    <property type="component" value="Chromosome"/>
</dbReference>
<accession>A0A0M4M983</accession>
<comment type="similarity">
    <text evidence="1">Belongs to the LysR transcriptional regulatory family.</text>
</comment>
<keyword evidence="4" id="KW-1185">Reference proteome</keyword>
<name>A0A0M4M983_9SPHN</name>
<dbReference type="InterPro" id="IPR036390">
    <property type="entry name" value="WH_DNA-bd_sf"/>
</dbReference>
<evidence type="ECO:0000313" key="4">
    <source>
        <dbReference type="Proteomes" id="UP000057938"/>
    </source>
</evidence>
<dbReference type="GO" id="GO:0043565">
    <property type="term" value="F:sequence-specific DNA binding"/>
    <property type="evidence" value="ECO:0007669"/>
    <property type="project" value="TreeGrafter"/>
</dbReference>
<dbReference type="Gene3D" id="3.40.190.10">
    <property type="entry name" value="Periplasmic binding protein-like II"/>
    <property type="match status" value="2"/>
</dbReference>
<proteinExistence type="inferred from homology"/>
<sequence length="266" mass="29737">MLKLEQHVGRPLFTRGANEYRLNEDGMRLFEELKLPMDQLTAVFERRAAPSRKQLVVGVPTSFATAWLIPRLDRFRQSNPDIDLRIETSGSPIEKLGSTLDMIIFFAEEGKGKIEFQPLRPQGAYVVAREGLVDPLDGLRAALRSTPLLVHRHLPQMLDTWKAEVGLPADFPLNVDTYDDGPLLIAAAQSGLGLALVLEDMENFYGSSTGLVRPFGEYARTSFSYAIATKPASGSVHAIERFRQWVIQTTDAETQSRVPRKKLETV</sequence>
<dbReference type="InterPro" id="IPR005119">
    <property type="entry name" value="LysR_subst-bd"/>
</dbReference>
<evidence type="ECO:0000313" key="3">
    <source>
        <dbReference type="EMBL" id="ALE17360.1"/>
    </source>
</evidence>
<dbReference type="Pfam" id="PF03466">
    <property type="entry name" value="LysR_substrate"/>
    <property type="match status" value="1"/>
</dbReference>
<dbReference type="AlphaFoldDB" id="A0A0M4M983"/>
<gene>
    <name evidence="3" type="ORF">AMC99_02074</name>
</gene>
<feature type="domain" description="LysR substrate-binding" evidence="2">
    <location>
        <begin position="51"/>
        <end position="248"/>
    </location>
</feature>
<dbReference type="PATRIC" id="fig|361183.4.peg.2042"/>
<dbReference type="PANTHER" id="PTHR30537">
    <property type="entry name" value="HTH-TYPE TRANSCRIPTIONAL REGULATOR"/>
    <property type="match status" value="1"/>
</dbReference>
<dbReference type="PANTHER" id="PTHR30537:SF26">
    <property type="entry name" value="GLYCINE CLEAVAGE SYSTEM TRANSCRIPTIONAL ACTIVATOR"/>
    <property type="match status" value="1"/>
</dbReference>
<reference evidence="3 4" key="1">
    <citation type="submission" date="2015-09" db="EMBL/GenBank/DDBJ databases">
        <title>Complete genome sequence of a benzo[a]pyrene-degrading bacterium Altererythrobacter epoxidivorans CGMCC 1.7731T.</title>
        <authorList>
            <person name="Li Z."/>
            <person name="Cheng H."/>
            <person name="Huo Y."/>
            <person name="Xu X."/>
        </authorList>
    </citation>
    <scope>NUCLEOTIDE SEQUENCE [LARGE SCALE GENOMIC DNA]</scope>
    <source>
        <strain evidence="3 4">CGMCC 1.7731</strain>
    </source>
</reference>
<dbReference type="STRING" id="361183.AMC99_02074"/>
<dbReference type="SUPFAM" id="SSF46785">
    <property type="entry name" value="Winged helix' DNA-binding domain"/>
    <property type="match status" value="1"/>
</dbReference>
<dbReference type="SUPFAM" id="SSF53850">
    <property type="entry name" value="Periplasmic binding protein-like II"/>
    <property type="match status" value="1"/>
</dbReference>
<evidence type="ECO:0000259" key="2">
    <source>
        <dbReference type="Pfam" id="PF03466"/>
    </source>
</evidence>
<evidence type="ECO:0000256" key="1">
    <source>
        <dbReference type="ARBA" id="ARBA00009437"/>
    </source>
</evidence>
<dbReference type="GO" id="GO:0006351">
    <property type="term" value="P:DNA-templated transcription"/>
    <property type="evidence" value="ECO:0007669"/>
    <property type="project" value="TreeGrafter"/>
</dbReference>
<dbReference type="InterPro" id="IPR058163">
    <property type="entry name" value="LysR-type_TF_proteobact-type"/>
</dbReference>